<dbReference type="SFLD" id="SFLDG01065">
    <property type="entry name" value="anaerobic_coproporphyrinogen-I"/>
    <property type="match status" value="1"/>
</dbReference>
<comment type="subcellular location">
    <subcellularLocation>
        <location evidence="1 14">Cytoplasm</location>
    </subcellularLocation>
</comment>
<dbReference type="PROSITE" id="PS51918">
    <property type="entry name" value="RADICAL_SAM"/>
    <property type="match status" value="1"/>
</dbReference>
<evidence type="ECO:0000256" key="8">
    <source>
        <dbReference type="ARBA" id="ARBA00022723"/>
    </source>
</evidence>
<sequence>MSADILPFNPVLYPAPASTKWPINGDLSSLLTRFDRPGPRYTSYPTIDQCVESVGAAAFTDALKARCVGGLKRPLSLYVHVPFCESVCYYCACNKVVTKKHDRSTQYLNRLEKEALMVARIAPTGLSPVTQFHMGGGTPTFLNDSELLGLVEGLKRVFPFSAKAEMSIEVDPRTVDENRLLHLRSLGFNRISFGVQDFDPAVQKAVHREQSVDSVSTLLNAARRWGFESINVDLIHGLPKQTLRSFSTTLDRVIELSPDRLALYGYAHLPSRFKPQRRIHDADLPDAATRVMLLRMAIERMQAAGYEYIGMDHFAKPQDPLAVAKRQGRLHRNFQGYTTQPDADLIGLGVSAISKVGNLLVQNVRELPEYEDRIGRGELAVFRGHEGTREDSLRHAAIMALLCQGEIHFSDFSQAFWIDFPQHFALELGLLRPFEDAGLLMLGPDGVRVTDLGWLFIRPMAMCFDAYAGRPQIERSKLL</sequence>
<accession>A0ABT1WFP3</accession>
<evidence type="ECO:0000313" key="16">
    <source>
        <dbReference type="EMBL" id="MCQ8895567.1"/>
    </source>
</evidence>
<dbReference type="InterPro" id="IPR004558">
    <property type="entry name" value="Coprogen_oxidase_HemN"/>
</dbReference>
<dbReference type="Gene3D" id="1.10.10.920">
    <property type="match status" value="1"/>
</dbReference>
<dbReference type="SMART" id="SM00729">
    <property type="entry name" value="Elp3"/>
    <property type="match status" value="1"/>
</dbReference>
<dbReference type="SFLD" id="SFLDS00029">
    <property type="entry name" value="Radical_SAM"/>
    <property type="match status" value="1"/>
</dbReference>
<keyword evidence="8 14" id="KW-0479">Metal-binding</keyword>
<dbReference type="GO" id="GO:0051989">
    <property type="term" value="F:coproporphyrinogen dehydrogenase activity"/>
    <property type="evidence" value="ECO:0007669"/>
    <property type="project" value="UniProtKB-EC"/>
</dbReference>
<evidence type="ECO:0000256" key="9">
    <source>
        <dbReference type="ARBA" id="ARBA00023002"/>
    </source>
</evidence>
<dbReference type="EC" id="1.3.98.3" evidence="14"/>
<keyword evidence="17" id="KW-1185">Reference proteome</keyword>
<dbReference type="Pfam" id="PF06969">
    <property type="entry name" value="HemN_C"/>
    <property type="match status" value="1"/>
</dbReference>
<dbReference type="EMBL" id="JANIGO010000001">
    <property type="protein sequence ID" value="MCQ8895567.1"/>
    <property type="molecule type" value="Genomic_DNA"/>
</dbReference>
<dbReference type="InterPro" id="IPR010723">
    <property type="entry name" value="HemN_C"/>
</dbReference>
<evidence type="ECO:0000256" key="10">
    <source>
        <dbReference type="ARBA" id="ARBA00023004"/>
    </source>
</evidence>
<evidence type="ECO:0000256" key="6">
    <source>
        <dbReference type="ARBA" id="ARBA00022490"/>
    </source>
</evidence>
<dbReference type="InterPro" id="IPR007197">
    <property type="entry name" value="rSAM"/>
</dbReference>
<dbReference type="PANTHER" id="PTHR13932">
    <property type="entry name" value="COPROPORPHYRINIGEN III OXIDASE"/>
    <property type="match status" value="1"/>
</dbReference>
<reference evidence="16 17" key="1">
    <citation type="submission" date="2022-07" db="EMBL/GenBank/DDBJ databases">
        <authorList>
            <person name="Xamxidin M."/>
            <person name="Wu M."/>
        </authorList>
    </citation>
    <scope>NUCLEOTIDE SEQUENCE [LARGE SCALE GENOMIC DNA]</scope>
    <source>
        <strain evidence="16 17">NBRC 111650</strain>
    </source>
</reference>
<evidence type="ECO:0000256" key="3">
    <source>
        <dbReference type="ARBA" id="ARBA00005493"/>
    </source>
</evidence>
<evidence type="ECO:0000256" key="11">
    <source>
        <dbReference type="ARBA" id="ARBA00023014"/>
    </source>
</evidence>
<dbReference type="InterPro" id="IPR006638">
    <property type="entry name" value="Elp3/MiaA/NifB-like_rSAM"/>
</dbReference>
<dbReference type="Pfam" id="PF04055">
    <property type="entry name" value="Radical_SAM"/>
    <property type="match status" value="1"/>
</dbReference>
<dbReference type="PANTHER" id="PTHR13932:SF6">
    <property type="entry name" value="OXYGEN-INDEPENDENT COPROPORPHYRINOGEN III OXIDASE"/>
    <property type="match status" value="1"/>
</dbReference>
<evidence type="ECO:0000313" key="17">
    <source>
        <dbReference type="Proteomes" id="UP001204142"/>
    </source>
</evidence>
<feature type="domain" description="Radical SAM core" evidence="15">
    <location>
        <begin position="69"/>
        <end position="304"/>
    </location>
</feature>
<keyword evidence="12 14" id="KW-0627">Porphyrin biosynthesis</keyword>
<comment type="subunit">
    <text evidence="4">Monomer.</text>
</comment>
<evidence type="ECO:0000259" key="15">
    <source>
        <dbReference type="PROSITE" id="PS51918"/>
    </source>
</evidence>
<dbReference type="NCBIfam" id="TIGR00538">
    <property type="entry name" value="hemN"/>
    <property type="match status" value="1"/>
</dbReference>
<dbReference type="InterPro" id="IPR058240">
    <property type="entry name" value="rSAM_sf"/>
</dbReference>
<dbReference type="Proteomes" id="UP001204142">
    <property type="component" value="Unassembled WGS sequence"/>
</dbReference>
<protein>
    <recommendedName>
        <fullName evidence="14">Coproporphyrinogen-III oxidase</fullName>
        <ecNumber evidence="14">1.3.98.3</ecNumber>
    </recommendedName>
</protein>
<dbReference type="Gene3D" id="3.20.20.70">
    <property type="entry name" value="Aldolase class I"/>
    <property type="match status" value="1"/>
</dbReference>
<proteinExistence type="inferred from homology"/>
<evidence type="ECO:0000256" key="14">
    <source>
        <dbReference type="PIRNR" id="PIRNR000167"/>
    </source>
</evidence>
<gene>
    <name evidence="16" type="primary">hemN</name>
    <name evidence="16" type="ORF">NQT62_03810</name>
</gene>
<comment type="caution">
    <text evidence="16">The sequence shown here is derived from an EMBL/GenBank/DDBJ whole genome shotgun (WGS) entry which is preliminary data.</text>
</comment>
<evidence type="ECO:0000256" key="7">
    <source>
        <dbReference type="ARBA" id="ARBA00022691"/>
    </source>
</evidence>
<dbReference type="CDD" id="cd01335">
    <property type="entry name" value="Radical_SAM"/>
    <property type="match status" value="1"/>
</dbReference>
<evidence type="ECO:0000256" key="13">
    <source>
        <dbReference type="ARBA" id="ARBA00048321"/>
    </source>
</evidence>
<comment type="similarity">
    <text evidence="3 14">Belongs to the anaerobic coproporphyrinogen-III oxidase family.</text>
</comment>
<keyword evidence="7 14" id="KW-0949">S-adenosyl-L-methionine</keyword>
<keyword evidence="10 14" id="KW-0408">Iron</keyword>
<evidence type="ECO:0000256" key="5">
    <source>
        <dbReference type="ARBA" id="ARBA00022485"/>
    </source>
</evidence>
<comment type="pathway">
    <text evidence="2 14">Porphyrin-containing compound metabolism; protoporphyrin-IX biosynthesis; protoporphyrinogen-IX from coproporphyrinogen-III (AdoMet route): step 1/1.</text>
</comment>
<keyword evidence="5 14" id="KW-0004">4Fe-4S</keyword>
<evidence type="ECO:0000256" key="1">
    <source>
        <dbReference type="ARBA" id="ARBA00004496"/>
    </source>
</evidence>
<keyword evidence="11 14" id="KW-0411">Iron-sulfur</keyword>
<evidence type="ECO:0000256" key="2">
    <source>
        <dbReference type="ARBA" id="ARBA00004785"/>
    </source>
</evidence>
<dbReference type="SUPFAM" id="SSF102114">
    <property type="entry name" value="Radical SAM enzymes"/>
    <property type="match status" value="1"/>
</dbReference>
<dbReference type="InterPro" id="IPR034505">
    <property type="entry name" value="Coproporphyrinogen-III_oxidase"/>
</dbReference>
<organism evidence="16 17">
    <name type="scientific">Limnobacter humi</name>
    <dbReference type="NCBI Taxonomy" id="1778671"/>
    <lineage>
        <taxon>Bacteria</taxon>
        <taxon>Pseudomonadati</taxon>
        <taxon>Pseudomonadota</taxon>
        <taxon>Betaproteobacteria</taxon>
        <taxon>Burkholderiales</taxon>
        <taxon>Burkholderiaceae</taxon>
        <taxon>Limnobacter</taxon>
    </lineage>
</organism>
<evidence type="ECO:0000256" key="4">
    <source>
        <dbReference type="ARBA" id="ARBA00011245"/>
    </source>
</evidence>
<evidence type="ECO:0000256" key="12">
    <source>
        <dbReference type="ARBA" id="ARBA00023244"/>
    </source>
</evidence>
<dbReference type="PIRSF" id="PIRSF000167">
    <property type="entry name" value="HemN"/>
    <property type="match status" value="1"/>
</dbReference>
<comment type="cofactor">
    <cofactor evidence="14">
        <name>[4Fe-4S] cluster</name>
        <dbReference type="ChEBI" id="CHEBI:49883"/>
    </cofactor>
    <text evidence="14">Binds 1 [4Fe-4S] cluster. The cluster is coordinated with 3 cysteines and an exchangeable S-adenosyl-L-methionine.</text>
</comment>
<keyword evidence="6 14" id="KW-0963">Cytoplasm</keyword>
<name>A0ABT1WFP3_9BURK</name>
<comment type="catalytic activity">
    <reaction evidence="13 14">
        <text>coproporphyrinogen III + 2 S-adenosyl-L-methionine = protoporphyrinogen IX + 2 5'-deoxyadenosine + 2 L-methionine + 2 CO2</text>
        <dbReference type="Rhea" id="RHEA:15425"/>
        <dbReference type="ChEBI" id="CHEBI:16526"/>
        <dbReference type="ChEBI" id="CHEBI:17319"/>
        <dbReference type="ChEBI" id="CHEBI:57307"/>
        <dbReference type="ChEBI" id="CHEBI:57309"/>
        <dbReference type="ChEBI" id="CHEBI:57844"/>
        <dbReference type="ChEBI" id="CHEBI:59789"/>
        <dbReference type="EC" id="1.3.98.3"/>
    </reaction>
</comment>
<dbReference type="InterPro" id="IPR013785">
    <property type="entry name" value="Aldolase_TIM"/>
</dbReference>
<keyword evidence="9 14" id="KW-0560">Oxidoreductase</keyword>